<dbReference type="EMBL" id="VAWE01000001">
    <property type="protein sequence ID" value="TLQ45358.1"/>
    <property type="molecule type" value="Genomic_DNA"/>
</dbReference>
<accession>A0A5R9E5U6</accession>
<dbReference type="AlphaFoldDB" id="A0A5R9E5U6"/>
<comment type="caution">
    <text evidence="3">The sequence shown here is derived from an EMBL/GenBank/DDBJ whole genome shotgun (WGS) entry which is preliminary data.</text>
</comment>
<proteinExistence type="predicted"/>
<feature type="compositionally biased region" description="Basic and acidic residues" evidence="1">
    <location>
        <begin position="69"/>
        <end position="80"/>
    </location>
</feature>
<keyword evidence="4" id="KW-1185">Reference proteome</keyword>
<feature type="compositionally biased region" description="Pro residues" evidence="1">
    <location>
        <begin position="122"/>
        <end position="132"/>
    </location>
</feature>
<protein>
    <submittedName>
        <fullName evidence="3">Adhesin</fullName>
    </submittedName>
</protein>
<feature type="region of interest" description="Disordered" evidence="1">
    <location>
        <begin position="68"/>
        <end position="142"/>
    </location>
</feature>
<gene>
    <name evidence="3" type="ORF">FEF34_22125</name>
</gene>
<sequence length="326" mass="34228">MLCERCGGTHRGALPGMVLDSCTVESVSAHRTLSEPVLERRMTLAGAGAVLSLCLLALGVTLLATAGDDGERADDARPVVDDIAPGGMPQRIGPTFFPEDAPEPGATSAKPTPRPTAEKPKPPVAAPAPRPVPSGSRADAPTGEAAWFSEWAGPGCPNGVRTHGRYPDGRHGWYEVGSGGHRGNGCDGRFLAVPMSGAREQDGGNTVTWNWQPGSGYSTCSVAVRVPWSHREEDVAGDPTRYHVLADIRDSGSVLAAFEIGQRAMRGGVVVVNDLPLRDGELTVQLVDRGLDRGYGGRDGAHHAAAQIRADCRSWASTTSSADRRS</sequence>
<name>A0A5R9E5U6_9ACTN</name>
<feature type="transmembrane region" description="Helical" evidence="2">
    <location>
        <begin position="42"/>
        <end position="64"/>
    </location>
</feature>
<organism evidence="3 4">
    <name type="scientific">Streptomyces marianii</name>
    <dbReference type="NCBI Taxonomy" id="1817406"/>
    <lineage>
        <taxon>Bacteria</taxon>
        <taxon>Bacillati</taxon>
        <taxon>Actinomycetota</taxon>
        <taxon>Actinomycetes</taxon>
        <taxon>Kitasatosporales</taxon>
        <taxon>Streptomycetaceae</taxon>
        <taxon>Streptomyces</taxon>
    </lineage>
</organism>
<evidence type="ECO:0000313" key="4">
    <source>
        <dbReference type="Proteomes" id="UP000305921"/>
    </source>
</evidence>
<reference evidence="3 4" key="1">
    <citation type="submission" date="2019-05" db="EMBL/GenBank/DDBJ databases">
        <title>Streptomyces marianii sp. nov., a novel marine actinomycete from southern coast of India.</title>
        <authorList>
            <person name="Iniyan A.M."/>
            <person name="Wink J."/>
            <person name="Ramprasad E."/>
            <person name="Ramana C.V."/>
            <person name="Bunk B."/>
            <person name="Sproer C."/>
            <person name="Joseph F.-J.R.S."/>
            <person name="Vincent S.G.P."/>
        </authorList>
    </citation>
    <scope>NUCLEOTIDE SEQUENCE [LARGE SCALE GENOMIC DNA]</scope>
    <source>
        <strain evidence="3 4">ICN19</strain>
    </source>
</reference>
<dbReference type="OrthoDB" id="3432217at2"/>
<evidence type="ECO:0000313" key="3">
    <source>
        <dbReference type="EMBL" id="TLQ45358.1"/>
    </source>
</evidence>
<keyword evidence="2" id="KW-1133">Transmembrane helix</keyword>
<dbReference type="RefSeq" id="WP_138054700.1">
    <property type="nucleotide sequence ID" value="NZ_VAWE01000001.1"/>
</dbReference>
<keyword evidence="2" id="KW-0472">Membrane</keyword>
<evidence type="ECO:0000256" key="2">
    <source>
        <dbReference type="SAM" id="Phobius"/>
    </source>
</evidence>
<keyword evidence="2" id="KW-0812">Transmembrane</keyword>
<evidence type="ECO:0000256" key="1">
    <source>
        <dbReference type="SAM" id="MobiDB-lite"/>
    </source>
</evidence>
<dbReference type="Proteomes" id="UP000305921">
    <property type="component" value="Unassembled WGS sequence"/>
</dbReference>